<comment type="caution">
    <text evidence="1">The sequence shown here is derived from an EMBL/GenBank/DDBJ whole genome shotgun (WGS) entry which is preliminary data.</text>
</comment>
<organism evidence="1 2">
    <name type="scientific">Pedobacter panaciterrae</name>
    <dbReference type="NCBI Taxonomy" id="363849"/>
    <lineage>
        <taxon>Bacteria</taxon>
        <taxon>Pseudomonadati</taxon>
        <taxon>Bacteroidota</taxon>
        <taxon>Sphingobacteriia</taxon>
        <taxon>Sphingobacteriales</taxon>
        <taxon>Sphingobacteriaceae</taxon>
        <taxon>Pedobacter</taxon>
    </lineage>
</organism>
<sequence length="357" mass="41244">MFLLTVNIDKIRTMDAFKLWEEATAKLPESMAERLSLKKIEFDEDKHSGIITILFNKEKREYNLINLSKASHNTISFLKLFRKDSRKLLVMAPVIYPNIGDELVNAGINYMDSLGNFYIVDEEIFLVHLGQKGATAVPKDKTNRIFTETGVKLLFGILNDPDFINLPYRQMAGAVNVSMASITVILNELLNTKYVHLGQRNKKILNHKKELLDRWAIAYKEQLKPKLLIGNYYSKFYKLSQDFKKIDLTEMKAAWGGEAAGNIYTNYLSPQKITLFVEDDDKKWMSAFKLIKANDKDEIEVLKQFWSDEFYQFTKVIDGKNAVPPILAYADLITSNDSRKVETAQKIFDEYIQFTDR</sequence>
<name>A0ABU8NS29_9SPHI</name>
<evidence type="ECO:0000313" key="1">
    <source>
        <dbReference type="EMBL" id="MEJ2904277.1"/>
    </source>
</evidence>
<dbReference type="Pfam" id="PF09952">
    <property type="entry name" value="AbiEi_2"/>
    <property type="match status" value="1"/>
</dbReference>
<reference evidence="1 2" key="1">
    <citation type="submission" date="2024-03" db="EMBL/GenBank/DDBJ databases">
        <title>Sequence of Lycoming College Course Isolates.</title>
        <authorList>
            <person name="Plotts O."/>
            <person name="Newman J."/>
        </authorList>
    </citation>
    <scope>NUCLEOTIDE SEQUENCE [LARGE SCALE GENOMIC DNA]</scope>
    <source>
        <strain evidence="1 2">CJB-3</strain>
    </source>
</reference>
<evidence type="ECO:0000313" key="2">
    <source>
        <dbReference type="Proteomes" id="UP001378956"/>
    </source>
</evidence>
<gene>
    <name evidence="1" type="ORF">WAE58_17685</name>
</gene>
<dbReference type="RefSeq" id="WP_172661422.1">
    <property type="nucleotide sequence ID" value="NZ_CBFGNQ010000014.1"/>
</dbReference>
<accession>A0ABU8NS29</accession>
<protein>
    <submittedName>
        <fullName evidence="1">Type IV toxin-antitoxin system AbiEi family antitoxin</fullName>
    </submittedName>
</protein>
<dbReference type="EMBL" id="JBBEUB010000006">
    <property type="protein sequence ID" value="MEJ2904277.1"/>
    <property type="molecule type" value="Genomic_DNA"/>
</dbReference>
<dbReference type="Proteomes" id="UP001378956">
    <property type="component" value="Unassembled WGS sequence"/>
</dbReference>
<keyword evidence="2" id="KW-1185">Reference proteome</keyword>
<proteinExistence type="predicted"/>
<dbReference type="InterPro" id="IPR019238">
    <property type="entry name" value="AbiEi_2"/>
</dbReference>